<keyword evidence="1" id="KW-0805">Transcription regulation</keyword>
<dbReference type="GO" id="GO:0003700">
    <property type="term" value="F:DNA-binding transcription factor activity"/>
    <property type="evidence" value="ECO:0007669"/>
    <property type="project" value="InterPro"/>
</dbReference>
<dbReference type="Proteomes" id="UP000293671">
    <property type="component" value="Unassembled WGS sequence"/>
</dbReference>
<dbReference type="SMART" id="SM00345">
    <property type="entry name" value="HTH_GNTR"/>
    <property type="match status" value="1"/>
</dbReference>
<keyword evidence="3" id="KW-0804">Transcription</keyword>
<feature type="domain" description="HTH gntR-type" evidence="4">
    <location>
        <begin position="15"/>
        <end position="83"/>
    </location>
</feature>
<evidence type="ECO:0000256" key="2">
    <source>
        <dbReference type="ARBA" id="ARBA00023125"/>
    </source>
</evidence>
<keyword evidence="2" id="KW-0238">DNA-binding</keyword>
<dbReference type="Gene3D" id="1.10.10.10">
    <property type="entry name" value="Winged helix-like DNA-binding domain superfamily/Winged helix DNA-binding domain"/>
    <property type="match status" value="1"/>
</dbReference>
<protein>
    <submittedName>
        <fullName evidence="5">GntR family transcriptional regulator</fullName>
    </submittedName>
</protein>
<dbReference type="PANTHER" id="PTHR38445:SF7">
    <property type="entry name" value="GNTR-FAMILY TRANSCRIPTIONAL REGULATOR"/>
    <property type="match status" value="1"/>
</dbReference>
<dbReference type="Pfam" id="PF00392">
    <property type="entry name" value="GntR"/>
    <property type="match status" value="1"/>
</dbReference>
<gene>
    <name evidence="5" type="ORF">EV670_2072</name>
</gene>
<accession>A0A4Q7VN13</accession>
<evidence type="ECO:0000256" key="3">
    <source>
        <dbReference type="ARBA" id="ARBA00023163"/>
    </source>
</evidence>
<evidence type="ECO:0000259" key="4">
    <source>
        <dbReference type="PROSITE" id="PS50949"/>
    </source>
</evidence>
<dbReference type="AlphaFoldDB" id="A0A4Q7VN13"/>
<dbReference type="OrthoDB" id="5296437at2"/>
<evidence type="ECO:0000313" key="6">
    <source>
        <dbReference type="Proteomes" id="UP000293671"/>
    </source>
</evidence>
<dbReference type="PROSITE" id="PS50949">
    <property type="entry name" value="HTH_GNTR"/>
    <property type="match status" value="1"/>
</dbReference>
<dbReference type="InterPro" id="IPR000524">
    <property type="entry name" value="Tscrpt_reg_HTH_GntR"/>
</dbReference>
<dbReference type="SUPFAM" id="SSF46785">
    <property type="entry name" value="Winged helix' DNA-binding domain"/>
    <property type="match status" value="1"/>
</dbReference>
<dbReference type="InterPro" id="IPR036390">
    <property type="entry name" value="WH_DNA-bd_sf"/>
</dbReference>
<organism evidence="5 6">
    <name type="scientific">Rivibacter subsaxonicus</name>
    <dbReference type="NCBI Taxonomy" id="457575"/>
    <lineage>
        <taxon>Bacteria</taxon>
        <taxon>Pseudomonadati</taxon>
        <taxon>Pseudomonadota</taxon>
        <taxon>Betaproteobacteria</taxon>
        <taxon>Burkholderiales</taxon>
        <taxon>Rivibacter</taxon>
    </lineage>
</organism>
<dbReference type="GO" id="GO:0003677">
    <property type="term" value="F:DNA binding"/>
    <property type="evidence" value="ECO:0007669"/>
    <property type="project" value="UniProtKB-KW"/>
</dbReference>
<evidence type="ECO:0000256" key="1">
    <source>
        <dbReference type="ARBA" id="ARBA00023015"/>
    </source>
</evidence>
<comment type="caution">
    <text evidence="5">The sequence shown here is derived from an EMBL/GenBank/DDBJ whole genome shotgun (WGS) entry which is preliminary data.</text>
</comment>
<dbReference type="CDD" id="cd07377">
    <property type="entry name" value="WHTH_GntR"/>
    <property type="match status" value="1"/>
</dbReference>
<dbReference type="InterPro" id="IPR036388">
    <property type="entry name" value="WH-like_DNA-bd_sf"/>
</dbReference>
<dbReference type="PANTHER" id="PTHR38445">
    <property type="entry name" value="HTH-TYPE TRANSCRIPTIONAL REPRESSOR YTRA"/>
    <property type="match status" value="1"/>
</dbReference>
<evidence type="ECO:0000313" key="5">
    <source>
        <dbReference type="EMBL" id="RZT97679.1"/>
    </source>
</evidence>
<sequence length="134" mass="14497">MTPLDLFSVATGSAEPIYRQLSDQVRRLVAGGQLRAGDEMPSVRDVAQSLAVNPMTVSKAYSLLEAEGALERRRGLGMVVAAQHKRAAALADRALLLRPTLERAAQEARQLELSSARAVALFDQILREGKGNDE</sequence>
<dbReference type="EMBL" id="SHKP01000006">
    <property type="protein sequence ID" value="RZT97679.1"/>
    <property type="molecule type" value="Genomic_DNA"/>
</dbReference>
<keyword evidence="6" id="KW-1185">Reference proteome</keyword>
<reference evidence="5 6" key="1">
    <citation type="submission" date="2019-02" db="EMBL/GenBank/DDBJ databases">
        <title>Genomic Encyclopedia of Type Strains, Phase IV (KMG-IV): sequencing the most valuable type-strain genomes for metagenomic binning, comparative biology and taxonomic classification.</title>
        <authorList>
            <person name="Goeker M."/>
        </authorList>
    </citation>
    <scope>NUCLEOTIDE SEQUENCE [LARGE SCALE GENOMIC DNA]</scope>
    <source>
        <strain evidence="5 6">DSM 19570</strain>
    </source>
</reference>
<name>A0A4Q7VN13_9BURK</name>
<proteinExistence type="predicted"/>